<reference evidence="2" key="1">
    <citation type="journal article" date="2019" name="Int. J. Syst. Evol. Microbiol.">
        <title>The Global Catalogue of Microorganisms (GCM) 10K type strain sequencing project: providing services to taxonomists for standard genome sequencing and annotation.</title>
        <authorList>
            <consortium name="The Broad Institute Genomics Platform"/>
            <consortium name="The Broad Institute Genome Sequencing Center for Infectious Disease"/>
            <person name="Wu L."/>
            <person name="Ma J."/>
        </authorList>
    </citation>
    <scope>NUCLEOTIDE SEQUENCE [LARGE SCALE GENOMIC DNA]</scope>
    <source>
        <strain evidence="2">JCM 1407</strain>
    </source>
</reference>
<comment type="caution">
    <text evidence="1">The sequence shown here is derived from an EMBL/GenBank/DDBJ whole genome shotgun (WGS) entry which is preliminary data.</text>
</comment>
<evidence type="ECO:0000313" key="2">
    <source>
        <dbReference type="Proteomes" id="UP001501510"/>
    </source>
</evidence>
<gene>
    <name evidence="1" type="primary">yidA_1</name>
    <name evidence="1" type="ORF">GCM10008906_04370</name>
</gene>
<dbReference type="InterPro" id="IPR036412">
    <property type="entry name" value="HAD-like_sf"/>
</dbReference>
<dbReference type="Gene3D" id="3.30.1240.10">
    <property type="match status" value="1"/>
</dbReference>
<dbReference type="InterPro" id="IPR006379">
    <property type="entry name" value="HAD-SF_hydro_IIB"/>
</dbReference>
<organism evidence="1 2">
    <name type="scientific">Clostridium oceanicum</name>
    <dbReference type="NCBI Taxonomy" id="1543"/>
    <lineage>
        <taxon>Bacteria</taxon>
        <taxon>Bacillati</taxon>
        <taxon>Bacillota</taxon>
        <taxon>Clostridia</taxon>
        <taxon>Eubacteriales</taxon>
        <taxon>Clostridiaceae</taxon>
        <taxon>Clostridium</taxon>
    </lineage>
</organism>
<evidence type="ECO:0000313" key="1">
    <source>
        <dbReference type="EMBL" id="GAA0733473.1"/>
    </source>
</evidence>
<dbReference type="NCBIfam" id="TIGR00099">
    <property type="entry name" value="Cof-subfamily"/>
    <property type="match status" value="1"/>
</dbReference>
<protein>
    <submittedName>
        <fullName evidence="1">Sugar-phosphatase</fullName>
    </submittedName>
</protein>
<dbReference type="InterPro" id="IPR023214">
    <property type="entry name" value="HAD_sf"/>
</dbReference>
<dbReference type="Gene3D" id="3.40.50.1000">
    <property type="entry name" value="HAD superfamily/HAD-like"/>
    <property type="match status" value="1"/>
</dbReference>
<accession>A0ABP3UGF2</accession>
<dbReference type="SFLD" id="SFLDS00003">
    <property type="entry name" value="Haloacid_Dehalogenase"/>
    <property type="match status" value="1"/>
</dbReference>
<dbReference type="Pfam" id="PF08282">
    <property type="entry name" value="Hydrolase_3"/>
    <property type="match status" value="1"/>
</dbReference>
<name>A0ABP3UGF2_9CLOT</name>
<dbReference type="SUPFAM" id="SSF56784">
    <property type="entry name" value="HAD-like"/>
    <property type="match status" value="1"/>
</dbReference>
<dbReference type="RefSeq" id="WP_343758414.1">
    <property type="nucleotide sequence ID" value="NZ_BAAACG010000003.1"/>
</dbReference>
<proteinExistence type="predicted"/>
<dbReference type="SFLD" id="SFLDG01144">
    <property type="entry name" value="C2.B.4:_PGP_Like"/>
    <property type="match status" value="1"/>
</dbReference>
<dbReference type="EMBL" id="BAAACG010000003">
    <property type="protein sequence ID" value="GAA0733473.1"/>
    <property type="molecule type" value="Genomic_DNA"/>
</dbReference>
<dbReference type="PANTHER" id="PTHR10000:SF8">
    <property type="entry name" value="HAD SUPERFAMILY HYDROLASE-LIKE, TYPE 3"/>
    <property type="match status" value="1"/>
</dbReference>
<dbReference type="Proteomes" id="UP001501510">
    <property type="component" value="Unassembled WGS sequence"/>
</dbReference>
<dbReference type="InterPro" id="IPR000150">
    <property type="entry name" value="Cof"/>
</dbReference>
<sequence>MYKMIALDMDGTLLNNSKTISKENIKAVNEAKKKGIHVVLATGRSLKGVENYLNDLNLIDDKNFLVSFNGGMVQNTTSTRIIFKNYMKLKEDVCPLYELSKKLDLDLIAFTSNKCLTPKITEYSKVDAKLNNTELEVFDFNANSDDPSIIKLMFVGDKEKIDAAVEKMPENFKKKYTIMRSAPIYLEFSNDKVNKGSGLKHLSEELGVKSEEIISIGDAGNDIHMVKYAGLGVAMGNAFPELKKIANYTTKTNEENGVAHVINKFILKTL</sequence>
<dbReference type="PANTHER" id="PTHR10000">
    <property type="entry name" value="PHOSPHOSERINE PHOSPHATASE"/>
    <property type="match status" value="1"/>
</dbReference>
<keyword evidence="2" id="KW-1185">Reference proteome</keyword>
<dbReference type="CDD" id="cd07516">
    <property type="entry name" value="HAD_Pase"/>
    <property type="match status" value="1"/>
</dbReference>
<dbReference type="SFLD" id="SFLDG01140">
    <property type="entry name" value="C2.B:_Phosphomannomutase_and_P"/>
    <property type="match status" value="1"/>
</dbReference>
<dbReference type="NCBIfam" id="TIGR01484">
    <property type="entry name" value="HAD-SF-IIB"/>
    <property type="match status" value="1"/>
</dbReference>